<reference evidence="2" key="1">
    <citation type="journal article" date="2014" name="Front. Microbiol.">
        <title>High frequency of phylogenetically diverse reductive dehalogenase-homologous genes in deep subseafloor sedimentary metagenomes.</title>
        <authorList>
            <person name="Kawai M."/>
            <person name="Futagami T."/>
            <person name="Toyoda A."/>
            <person name="Takaki Y."/>
            <person name="Nishi S."/>
            <person name="Hori S."/>
            <person name="Arai W."/>
            <person name="Tsubouchi T."/>
            <person name="Morono Y."/>
            <person name="Uchiyama I."/>
            <person name="Ito T."/>
            <person name="Fujiyama A."/>
            <person name="Inagaki F."/>
            <person name="Takami H."/>
        </authorList>
    </citation>
    <scope>NUCLEOTIDE SEQUENCE</scope>
    <source>
        <strain evidence="2">Expedition CK06-06</strain>
    </source>
</reference>
<dbReference type="GO" id="GO:0016787">
    <property type="term" value="F:hydrolase activity"/>
    <property type="evidence" value="ECO:0007669"/>
    <property type="project" value="InterPro"/>
</dbReference>
<comment type="caution">
    <text evidence="2">The sequence shown here is derived from an EMBL/GenBank/DDBJ whole genome shotgun (WGS) entry which is preliminary data.</text>
</comment>
<dbReference type="EMBL" id="BARW01042660">
    <property type="protein sequence ID" value="GAJ16314.1"/>
    <property type="molecule type" value="Genomic_DNA"/>
</dbReference>
<feature type="domain" description="Helicase/UvrB N-terminal" evidence="1">
    <location>
        <begin position="19"/>
        <end position="54"/>
    </location>
</feature>
<organism evidence="2">
    <name type="scientific">marine sediment metagenome</name>
    <dbReference type="NCBI Taxonomy" id="412755"/>
    <lineage>
        <taxon>unclassified sequences</taxon>
        <taxon>metagenomes</taxon>
        <taxon>ecological metagenomes</taxon>
    </lineage>
</organism>
<dbReference type="InterPro" id="IPR027417">
    <property type="entry name" value="P-loop_NTPase"/>
</dbReference>
<dbReference type="GO" id="GO:0005524">
    <property type="term" value="F:ATP binding"/>
    <property type="evidence" value="ECO:0007669"/>
    <property type="project" value="InterPro"/>
</dbReference>
<protein>
    <recommendedName>
        <fullName evidence="1">Helicase/UvrB N-terminal domain-containing protein</fullName>
    </recommendedName>
</protein>
<name>X1UFK0_9ZZZZ</name>
<dbReference type="GO" id="GO:0003677">
    <property type="term" value="F:DNA binding"/>
    <property type="evidence" value="ECO:0007669"/>
    <property type="project" value="InterPro"/>
</dbReference>
<gene>
    <name evidence="2" type="ORF">S12H4_63070</name>
</gene>
<dbReference type="Gene3D" id="3.40.50.300">
    <property type="entry name" value="P-loop containing nucleotide triphosphate hydrolases"/>
    <property type="match status" value="1"/>
</dbReference>
<dbReference type="SUPFAM" id="SSF52540">
    <property type="entry name" value="P-loop containing nucleoside triphosphate hydrolases"/>
    <property type="match status" value="1"/>
</dbReference>
<evidence type="ECO:0000259" key="1">
    <source>
        <dbReference type="Pfam" id="PF04851"/>
    </source>
</evidence>
<sequence length="56" mass="6319">ADLNLEKWLEKTGIPKKTIKLWKHQTQAITNWENNDKKGIFEMATGTGKTFAALGC</sequence>
<dbReference type="InterPro" id="IPR006935">
    <property type="entry name" value="Helicase/UvrB_N"/>
</dbReference>
<dbReference type="AlphaFoldDB" id="X1UFK0"/>
<proteinExistence type="predicted"/>
<feature type="non-terminal residue" evidence="2">
    <location>
        <position position="56"/>
    </location>
</feature>
<evidence type="ECO:0000313" key="2">
    <source>
        <dbReference type="EMBL" id="GAJ16314.1"/>
    </source>
</evidence>
<dbReference type="Pfam" id="PF04851">
    <property type="entry name" value="ResIII"/>
    <property type="match status" value="1"/>
</dbReference>
<feature type="non-terminal residue" evidence="2">
    <location>
        <position position="1"/>
    </location>
</feature>
<accession>X1UFK0</accession>